<proteinExistence type="predicted"/>
<name>A0A921NPZ7_9RHOB</name>
<dbReference type="AlphaFoldDB" id="A0A921NPZ7"/>
<organism evidence="1 2">
    <name type="scientific">Profundibacterium mesophilum KAUST100406-0324</name>
    <dbReference type="NCBI Taxonomy" id="1037889"/>
    <lineage>
        <taxon>Bacteria</taxon>
        <taxon>Pseudomonadati</taxon>
        <taxon>Pseudomonadota</taxon>
        <taxon>Alphaproteobacteria</taxon>
        <taxon>Rhodobacterales</taxon>
        <taxon>Roseobacteraceae</taxon>
        <taxon>Profundibacterium</taxon>
    </lineage>
</organism>
<protein>
    <submittedName>
        <fullName evidence="1">Uncharacterized protein</fullName>
    </submittedName>
</protein>
<gene>
    <name evidence="1" type="ORF">PMES_01238</name>
</gene>
<sequence>MMSIHSQLAFDGIPASVEDVAPAAPTCEPGAAACGADLLATARIGRVRALDTLSRNKANFFHSPVDTQSSASVGNVLHRLKLRLPISSPAGLAAAG</sequence>
<accession>A0A921NPZ7</accession>
<evidence type="ECO:0000313" key="2">
    <source>
        <dbReference type="Proteomes" id="UP000698242"/>
    </source>
</evidence>
<dbReference type="Proteomes" id="UP000698242">
    <property type="component" value="Unassembled WGS sequence"/>
</dbReference>
<keyword evidence="2" id="KW-1185">Reference proteome</keyword>
<comment type="caution">
    <text evidence="1">The sequence shown here is derived from an EMBL/GenBank/DDBJ whole genome shotgun (WGS) entry which is preliminary data.</text>
</comment>
<reference evidence="1" key="1">
    <citation type="submission" date="2013-03" db="EMBL/GenBank/DDBJ databases">
        <title>Genome Sequence of the Profundibacterium mesophilum strain KAUST100406-0324T from Red Sea, a novel genus in the family Rhodobacteraceae.</title>
        <authorList>
            <person name="Essack M."/>
            <person name="Alam I."/>
            <person name="Lafi F."/>
            <person name="Alawi W."/>
            <person name="Kamanu F."/>
            <person name="Al-Suwailem A."/>
            <person name="Lee O.O."/>
            <person name="Xu Y."/>
            <person name="Bajic V."/>
            <person name="Qian P.-Y."/>
            <person name="Archer J."/>
        </authorList>
    </citation>
    <scope>NUCLEOTIDE SEQUENCE</scope>
    <source>
        <strain evidence="1">KAUST100406-0324</strain>
    </source>
</reference>
<evidence type="ECO:0000313" key="1">
    <source>
        <dbReference type="EMBL" id="KAF0676506.1"/>
    </source>
</evidence>
<dbReference type="EMBL" id="APKE01000014">
    <property type="protein sequence ID" value="KAF0676506.1"/>
    <property type="molecule type" value="Genomic_DNA"/>
</dbReference>